<protein>
    <recommendedName>
        <fullName evidence="2">Transposase MuDR plant domain-containing protein</fullName>
    </recommendedName>
</protein>
<feature type="compositionally biased region" description="Basic residues" evidence="1">
    <location>
        <begin position="942"/>
        <end position="959"/>
    </location>
</feature>
<feature type="compositionally biased region" description="Basic and acidic residues" evidence="1">
    <location>
        <begin position="783"/>
        <end position="803"/>
    </location>
</feature>
<evidence type="ECO:0000313" key="4">
    <source>
        <dbReference type="Proteomes" id="UP000631114"/>
    </source>
</evidence>
<accession>A0A835HPF6</accession>
<dbReference type="SUPFAM" id="SSF54427">
    <property type="entry name" value="NTF2-like"/>
    <property type="match status" value="1"/>
</dbReference>
<evidence type="ECO:0000256" key="1">
    <source>
        <dbReference type="SAM" id="MobiDB-lite"/>
    </source>
</evidence>
<feature type="region of interest" description="Disordered" evidence="1">
    <location>
        <begin position="755"/>
        <end position="994"/>
    </location>
</feature>
<dbReference type="Pfam" id="PF03108">
    <property type="entry name" value="DBD_Tnp_Mut"/>
    <property type="match status" value="1"/>
</dbReference>
<feature type="compositionally biased region" description="Basic and acidic residues" evidence="1">
    <location>
        <begin position="373"/>
        <end position="383"/>
    </location>
</feature>
<feature type="compositionally biased region" description="Low complexity" evidence="1">
    <location>
        <begin position="816"/>
        <end position="827"/>
    </location>
</feature>
<proteinExistence type="predicted"/>
<dbReference type="OrthoDB" id="1932754at2759"/>
<feature type="region of interest" description="Disordered" evidence="1">
    <location>
        <begin position="359"/>
        <end position="383"/>
    </location>
</feature>
<dbReference type="InterPro" id="IPR032710">
    <property type="entry name" value="NTF2-like_dom_sf"/>
</dbReference>
<gene>
    <name evidence="3" type="ORF">IFM89_011344</name>
</gene>
<feature type="compositionally biased region" description="Polar residues" evidence="1">
    <location>
        <begin position="975"/>
        <end position="986"/>
    </location>
</feature>
<comment type="caution">
    <text evidence="3">The sequence shown here is derived from an EMBL/GenBank/DDBJ whole genome shotgun (WGS) entry which is preliminary data.</text>
</comment>
<dbReference type="AlphaFoldDB" id="A0A835HPF6"/>
<feature type="region of interest" description="Disordered" evidence="1">
    <location>
        <begin position="249"/>
        <end position="293"/>
    </location>
</feature>
<evidence type="ECO:0000313" key="3">
    <source>
        <dbReference type="EMBL" id="KAF9600673.1"/>
    </source>
</evidence>
<feature type="compositionally biased region" description="Low complexity" evidence="1">
    <location>
        <begin position="853"/>
        <end position="867"/>
    </location>
</feature>
<dbReference type="InterPro" id="IPR004332">
    <property type="entry name" value="Transposase_MuDR"/>
</dbReference>
<name>A0A835HPF6_9MAGN</name>
<feature type="domain" description="Transposase MuDR plant" evidence="2">
    <location>
        <begin position="497"/>
        <end position="550"/>
    </location>
</feature>
<dbReference type="PANTHER" id="PTHR31973:SF187">
    <property type="entry name" value="MUTATOR TRANSPOSASE MUDRA PROTEIN"/>
    <property type="match status" value="1"/>
</dbReference>
<dbReference type="PANTHER" id="PTHR31973">
    <property type="entry name" value="POLYPROTEIN, PUTATIVE-RELATED"/>
    <property type="match status" value="1"/>
</dbReference>
<dbReference type="Proteomes" id="UP000631114">
    <property type="component" value="Unassembled WGS sequence"/>
</dbReference>
<dbReference type="EMBL" id="JADFTS010000006">
    <property type="protein sequence ID" value="KAF9600673.1"/>
    <property type="molecule type" value="Genomic_DNA"/>
</dbReference>
<organism evidence="3 4">
    <name type="scientific">Coptis chinensis</name>
    <dbReference type="NCBI Taxonomy" id="261450"/>
    <lineage>
        <taxon>Eukaryota</taxon>
        <taxon>Viridiplantae</taxon>
        <taxon>Streptophyta</taxon>
        <taxon>Embryophyta</taxon>
        <taxon>Tracheophyta</taxon>
        <taxon>Spermatophyta</taxon>
        <taxon>Magnoliopsida</taxon>
        <taxon>Ranunculales</taxon>
        <taxon>Ranunculaceae</taxon>
        <taxon>Coptidoideae</taxon>
        <taxon>Coptis</taxon>
    </lineage>
</organism>
<sequence>MGDSSSEVGKENIGPNKQVNDALCGTIREVVEKMHPENHGSITFSIEHNSSDWLEKSSVTIRPMSRIERAKLETMKAFSFQDGNARSESESNLDKILVKPVHRLEKEKKQSLALGMGYGNLSNKLRHEYTNNGSHCDSLDKVLKACERFPSLKATSSSPSSPTAEDVHEQWETSDIPVVHKIQEYVIHFGETHAALSLKEIRRIGPSFSLPEFLAEVKKMVKPTLNAFIKFVVHYGGSWGTTTPGKIKGSDYKGGRRSSTMEFDGDEFSPTTSKPTRAPVIPTTASDNSLPPGHQFMKSPVKAQPVKSTPVKAYNIIHYPPKKNCPIAYTVNDVVDDWEHVLGSLDPEIFDEVTLGETFTYGDGDGDGDGDALDDRDRSDDEGDKMYEYGSDFGPVLVMLVTNNDEWSAEDEDVEDYNYNPSDSDYSVCGTDDEALDDMEPMVLEEEVQNLEEEIQGSDSNVVRVSTNIFEAEEMAKLARPIVENVFVYDLKPKMSWPTVETCRDFFRNLAIRKKFSYRHMKNDKERLILECKDFNCQWKVSASVTKRDNHTFILRNILRKFLDQHTCEADDENKYAHATSPWVAKTLVDKVRDHPDYKPRDIQKEIFCEFGVSISYWTTWSSRVLMLEKINGNYEVGYAVVLEMCRQIEKSNPGSLVKWRMLSMKSFVHGVVPNVLYIIKKREERYKNYEIRGVPYVHAVVVLKSRREPWSRYCIPYFSAKAFKATYSGYLYTLDNTEDWQKRTLDKELVLAPEVTTQPGRPRKQRIRADDEMPKSKKKCAKCQEEGHNSRSCDARKKGEFGKKKKRKAQVQDGPQMQEQAPPMQEDAPPMQQRKWKKIKLSMCPNRARSKSATGTTPSATTTRGNNRGREGGRERKRSPKGQEPQGNNPGGRGGGARCKRQLSVQEPQAEQPPGRGGRGIGAPVQEVAPMQEPQAPGRGGRGRPRGGRTGRRGNGRGRGRDFYGLLFGDDNVETPSTPLVNANQRAREPLTQ</sequence>
<dbReference type="Gene3D" id="3.10.450.240">
    <property type="match status" value="1"/>
</dbReference>
<evidence type="ECO:0000259" key="2">
    <source>
        <dbReference type="Pfam" id="PF03108"/>
    </source>
</evidence>
<keyword evidence="4" id="KW-1185">Reference proteome</keyword>
<reference evidence="3 4" key="1">
    <citation type="submission" date="2020-10" db="EMBL/GenBank/DDBJ databases">
        <title>The Coptis chinensis genome and diversification of protoberbering-type alkaloids.</title>
        <authorList>
            <person name="Wang B."/>
            <person name="Shu S."/>
            <person name="Song C."/>
            <person name="Liu Y."/>
        </authorList>
    </citation>
    <scope>NUCLEOTIDE SEQUENCE [LARGE SCALE GENOMIC DNA]</scope>
    <source>
        <strain evidence="3">HL-2020</strain>
        <tissue evidence="3">Leaf</tissue>
    </source>
</reference>